<protein>
    <submittedName>
        <fullName evidence="1">Uncharacterized protein</fullName>
    </submittedName>
</protein>
<dbReference type="HOGENOM" id="CLU_808100_0_0_10"/>
<evidence type="ECO:0000313" key="2">
    <source>
        <dbReference type="Proteomes" id="UP000003711"/>
    </source>
</evidence>
<accession>E2NIB3</accession>
<sequence>MDLGIEGNLWGKIDFTIDFFRDIRDGIFQERKQVPDFVGLVSMPYGNVGSMESWGSDGNISFTQRINKDMDFTIRGNFTYSTNKVKYFEEADNKYEYYSASGRPYNYQKGYIALGLFSDQEEIDNSPKQTFGDYMPGDIKYKDVNGDGMINSDDRVPLSYSDYPRLSYGFGGEFRWKKLRVGVLFNGIGNTTYYRAYTDGKDNVGYIPFYEEKYGNILTIAADPANRWIPADYDDTSIPAALRENPNALFPRLSYGKNNNNSQTSTFWQGNRRYLRLQELSLYYTLDLPFVRKCGINNIDLAIIANNLCTWDNVKLFDPDQAASNGRKYPIPGRVSFQATITF</sequence>
<gene>
    <name evidence="1" type="ORF">BACCELL_04046</name>
</gene>
<proteinExistence type="predicted"/>
<dbReference type="SUPFAM" id="SSF56935">
    <property type="entry name" value="Porins"/>
    <property type="match status" value="1"/>
</dbReference>
<organism evidence="1 2">
    <name type="scientific">Bacteroides cellulosilyticus DSM 14838</name>
    <dbReference type="NCBI Taxonomy" id="537012"/>
    <lineage>
        <taxon>Bacteria</taxon>
        <taxon>Pseudomonadati</taxon>
        <taxon>Bacteroidota</taxon>
        <taxon>Bacteroidia</taxon>
        <taxon>Bacteroidales</taxon>
        <taxon>Bacteroidaceae</taxon>
        <taxon>Bacteroides</taxon>
    </lineage>
</organism>
<reference evidence="1 2" key="1">
    <citation type="submission" date="2008-12" db="EMBL/GenBank/DDBJ databases">
        <authorList>
            <person name="Fulton L."/>
            <person name="Clifton S."/>
            <person name="Fulton B."/>
            <person name="Xu J."/>
            <person name="Minx P."/>
            <person name="Pepin K.H."/>
            <person name="Johnson M."/>
            <person name="Bhonagiri V."/>
            <person name="Nash W.E."/>
            <person name="Mardis E.R."/>
            <person name="Wilson R.K."/>
        </authorList>
    </citation>
    <scope>NUCLEOTIDE SEQUENCE [LARGE SCALE GENOMIC DNA]</scope>
    <source>
        <strain evidence="1 2">DSM 14838</strain>
    </source>
</reference>
<reference evidence="1 2" key="2">
    <citation type="submission" date="2009-01" db="EMBL/GenBank/DDBJ databases">
        <title>Draft genome sequence of Bacteroides cellulosilyticus (DSM 14838).</title>
        <authorList>
            <person name="Sudarsanam P."/>
            <person name="Ley R."/>
            <person name="Guruge J."/>
            <person name="Turnbaugh P.J."/>
            <person name="Mahowald M."/>
            <person name="Liep D."/>
            <person name="Gordon J."/>
        </authorList>
    </citation>
    <scope>NUCLEOTIDE SEQUENCE [LARGE SCALE GENOMIC DNA]</scope>
    <source>
        <strain evidence="1 2">DSM 14838</strain>
    </source>
</reference>
<dbReference type="EMBL" id="ACCH01000303">
    <property type="protein sequence ID" value="EEF88334.1"/>
    <property type="molecule type" value="Genomic_DNA"/>
</dbReference>
<dbReference type="Proteomes" id="UP000003711">
    <property type="component" value="Unassembled WGS sequence"/>
</dbReference>
<dbReference type="RefSeq" id="WP_007213391.1">
    <property type="nucleotide sequence ID" value="NZ_EQ973491.1"/>
</dbReference>
<evidence type="ECO:0000313" key="1">
    <source>
        <dbReference type="EMBL" id="EEF88334.1"/>
    </source>
</evidence>
<name>E2NIB3_9BACE</name>
<comment type="caution">
    <text evidence="1">The sequence shown here is derived from an EMBL/GenBank/DDBJ whole genome shotgun (WGS) entry which is preliminary data.</text>
</comment>
<dbReference type="AlphaFoldDB" id="E2NIB3"/>